<evidence type="ECO:0000313" key="1">
    <source>
        <dbReference type="EMBL" id="NYZ61396.1"/>
    </source>
</evidence>
<dbReference type="AlphaFoldDB" id="A0A7Z0QP48"/>
<organism evidence="1 2">
    <name type="scientific">Luteimonas deserti</name>
    <dbReference type="NCBI Taxonomy" id="2752306"/>
    <lineage>
        <taxon>Bacteria</taxon>
        <taxon>Pseudomonadati</taxon>
        <taxon>Pseudomonadota</taxon>
        <taxon>Gammaproteobacteria</taxon>
        <taxon>Lysobacterales</taxon>
        <taxon>Lysobacteraceae</taxon>
        <taxon>Luteimonas</taxon>
    </lineage>
</organism>
<dbReference type="InterPro" id="IPR021660">
    <property type="entry name" value="DUF3253"/>
</dbReference>
<protein>
    <submittedName>
        <fullName evidence="1">DUF3253 domain-containing protein</fullName>
    </submittedName>
</protein>
<dbReference type="InterPro" id="IPR036388">
    <property type="entry name" value="WH-like_DNA-bd_sf"/>
</dbReference>
<dbReference type="SUPFAM" id="SSF46785">
    <property type="entry name" value="Winged helix' DNA-binding domain"/>
    <property type="match status" value="1"/>
</dbReference>
<sequence>MSADDADARIAQAIVELLTQRDPAASICPSEAARCLWPAPAWRDHMVEVRRVALDLAARHFILVTRGTTVVADAAGLRGPVRLRRGPRFPG</sequence>
<dbReference type="Proteomes" id="UP000589896">
    <property type="component" value="Unassembled WGS sequence"/>
</dbReference>
<comment type="caution">
    <text evidence="1">The sequence shown here is derived from an EMBL/GenBank/DDBJ whole genome shotgun (WGS) entry which is preliminary data.</text>
</comment>
<keyword evidence="2" id="KW-1185">Reference proteome</keyword>
<dbReference type="EMBL" id="JACCJZ010000004">
    <property type="protein sequence ID" value="NYZ61396.1"/>
    <property type="molecule type" value="Genomic_DNA"/>
</dbReference>
<accession>A0A7Z0QP48</accession>
<dbReference type="Pfam" id="PF11625">
    <property type="entry name" value="DUF3253"/>
    <property type="match status" value="1"/>
</dbReference>
<gene>
    <name evidence="1" type="ORF">H0E82_01270</name>
</gene>
<proteinExistence type="predicted"/>
<reference evidence="1 2" key="1">
    <citation type="submission" date="2020-07" db="EMBL/GenBank/DDBJ databases">
        <title>isolation of Luteimonas sp. SJ-16.</title>
        <authorList>
            <person name="Huang X.-X."/>
            <person name="Xu L."/>
            <person name="Sun J.-Q."/>
        </authorList>
    </citation>
    <scope>NUCLEOTIDE SEQUENCE [LARGE SCALE GENOMIC DNA]</scope>
    <source>
        <strain evidence="1 2">SJ-16</strain>
    </source>
</reference>
<dbReference type="Gene3D" id="1.10.10.10">
    <property type="entry name" value="Winged helix-like DNA-binding domain superfamily/Winged helix DNA-binding domain"/>
    <property type="match status" value="1"/>
</dbReference>
<evidence type="ECO:0000313" key="2">
    <source>
        <dbReference type="Proteomes" id="UP000589896"/>
    </source>
</evidence>
<name>A0A7Z0QP48_9GAMM</name>
<dbReference type="InterPro" id="IPR036390">
    <property type="entry name" value="WH_DNA-bd_sf"/>
</dbReference>